<dbReference type="EMBL" id="JAOTOJ010000018">
    <property type="protein sequence ID" value="KAK9391593.1"/>
    <property type="molecule type" value="Genomic_DNA"/>
</dbReference>
<feature type="signal peptide" evidence="1">
    <location>
        <begin position="1"/>
        <end position="19"/>
    </location>
</feature>
<sequence length="113" mass="11941">MGWAVIFLAVLTYCTGTDGQSPWTQPPSSSVSLGGSIMISCSTTQSSYNIGWYQQKEGKGPHFVHCDGCSRGEGIPNRFTATRSGSTGSLAITNVEVGDEADYYCGSWNSAGN</sequence>
<comment type="caution">
    <text evidence="3">The sequence shown here is derived from an EMBL/GenBank/DDBJ whole genome shotgun (WGS) entry which is preliminary data.</text>
</comment>
<dbReference type="InterPro" id="IPR050150">
    <property type="entry name" value="IgV_Light_Chain"/>
</dbReference>
<dbReference type="InterPro" id="IPR007110">
    <property type="entry name" value="Ig-like_dom"/>
</dbReference>
<dbReference type="PROSITE" id="PS50835">
    <property type="entry name" value="IG_LIKE"/>
    <property type="match status" value="1"/>
</dbReference>
<dbReference type="InterPro" id="IPR013106">
    <property type="entry name" value="Ig_V-set"/>
</dbReference>
<evidence type="ECO:0000313" key="4">
    <source>
        <dbReference type="Proteomes" id="UP001474421"/>
    </source>
</evidence>
<dbReference type="InterPro" id="IPR036179">
    <property type="entry name" value="Ig-like_dom_sf"/>
</dbReference>
<dbReference type="SUPFAM" id="SSF48726">
    <property type="entry name" value="Immunoglobulin"/>
    <property type="match status" value="1"/>
</dbReference>
<dbReference type="Proteomes" id="UP001474421">
    <property type="component" value="Unassembled WGS sequence"/>
</dbReference>
<dbReference type="PANTHER" id="PTHR23267">
    <property type="entry name" value="IMMUNOGLOBULIN LIGHT CHAIN"/>
    <property type="match status" value="1"/>
</dbReference>
<name>A0AAW1AP72_CROAD</name>
<evidence type="ECO:0000313" key="3">
    <source>
        <dbReference type="EMBL" id="KAK9391593.1"/>
    </source>
</evidence>
<organism evidence="3 4">
    <name type="scientific">Crotalus adamanteus</name>
    <name type="common">Eastern diamondback rattlesnake</name>
    <dbReference type="NCBI Taxonomy" id="8729"/>
    <lineage>
        <taxon>Eukaryota</taxon>
        <taxon>Metazoa</taxon>
        <taxon>Chordata</taxon>
        <taxon>Craniata</taxon>
        <taxon>Vertebrata</taxon>
        <taxon>Euteleostomi</taxon>
        <taxon>Lepidosauria</taxon>
        <taxon>Squamata</taxon>
        <taxon>Bifurcata</taxon>
        <taxon>Unidentata</taxon>
        <taxon>Episquamata</taxon>
        <taxon>Toxicofera</taxon>
        <taxon>Serpentes</taxon>
        <taxon>Colubroidea</taxon>
        <taxon>Viperidae</taxon>
        <taxon>Crotalinae</taxon>
        <taxon>Crotalus</taxon>
    </lineage>
</organism>
<feature type="chain" id="PRO_5043519632" description="Ig-like domain-containing protein" evidence="1">
    <location>
        <begin position="20"/>
        <end position="113"/>
    </location>
</feature>
<gene>
    <name evidence="3" type="ORF">NXF25_017982</name>
</gene>
<dbReference type="AlphaFoldDB" id="A0AAW1AP72"/>
<reference evidence="3 4" key="1">
    <citation type="journal article" date="2024" name="Proc. Natl. Acad. Sci. U.S.A.">
        <title>The genetic regulatory architecture and epigenomic basis for age-related changes in rattlesnake venom.</title>
        <authorList>
            <person name="Hogan M.P."/>
            <person name="Holding M.L."/>
            <person name="Nystrom G.S."/>
            <person name="Colston T.J."/>
            <person name="Bartlett D.A."/>
            <person name="Mason A.J."/>
            <person name="Ellsworth S.A."/>
            <person name="Rautsaw R.M."/>
            <person name="Lawrence K.C."/>
            <person name="Strickland J.L."/>
            <person name="He B."/>
            <person name="Fraser P."/>
            <person name="Margres M.J."/>
            <person name="Gilbert D.M."/>
            <person name="Gibbs H.L."/>
            <person name="Parkinson C.L."/>
            <person name="Rokyta D.R."/>
        </authorList>
    </citation>
    <scope>NUCLEOTIDE SEQUENCE [LARGE SCALE GENOMIC DNA]</scope>
    <source>
        <strain evidence="3">DRR0105</strain>
    </source>
</reference>
<evidence type="ECO:0000259" key="2">
    <source>
        <dbReference type="PROSITE" id="PS50835"/>
    </source>
</evidence>
<dbReference type="Gene3D" id="2.60.40.10">
    <property type="entry name" value="Immunoglobulins"/>
    <property type="match status" value="1"/>
</dbReference>
<evidence type="ECO:0000256" key="1">
    <source>
        <dbReference type="SAM" id="SignalP"/>
    </source>
</evidence>
<dbReference type="Pfam" id="PF07686">
    <property type="entry name" value="V-set"/>
    <property type="match status" value="1"/>
</dbReference>
<proteinExistence type="predicted"/>
<dbReference type="SMART" id="SM00406">
    <property type="entry name" value="IGv"/>
    <property type="match status" value="1"/>
</dbReference>
<protein>
    <recommendedName>
        <fullName evidence="2">Ig-like domain-containing protein</fullName>
    </recommendedName>
</protein>
<keyword evidence="4" id="KW-1185">Reference proteome</keyword>
<feature type="domain" description="Ig-like" evidence="2">
    <location>
        <begin position="22"/>
        <end position="113"/>
    </location>
</feature>
<dbReference type="InterPro" id="IPR013783">
    <property type="entry name" value="Ig-like_fold"/>
</dbReference>
<accession>A0AAW1AP72</accession>
<feature type="non-terminal residue" evidence="3">
    <location>
        <position position="113"/>
    </location>
</feature>
<keyword evidence="1" id="KW-0732">Signal</keyword>